<keyword evidence="3" id="KW-1185">Reference proteome</keyword>
<sequence length="300" mass="35018">MTFLFVYDHLMDLYEFKSCFPNVGFSPFGIGIIENYHFEWEVKGIPFVCRKRPTIFYSPNKLTYGLVLKISNYELGMITDYSKYLSNNQLISVEILIKKEIDEAESKTNFSFKEASLKERLVISENGHKLNNLISGVTFIAETNNLILDKIYIRTLLNKEEVLKSKYFRDIRELSKKISPIFPSDKYVENIVNIARSYSIPEEYINENIDTSSKQRLSLVGRIVRGTIIKYMNLVTKINQQEIGFGIIDLLWELDPSDPLVFEDYGNINNKMVLFLIVLVLFSFFPILSIYSIYVWLKSY</sequence>
<accession>A0AAV9Y220</accession>
<comment type="caution">
    <text evidence="2">The sequence shown here is derived from an EMBL/GenBank/DDBJ whole genome shotgun (WGS) entry which is preliminary data.</text>
</comment>
<reference evidence="2 3" key="1">
    <citation type="submission" date="2023-10" db="EMBL/GenBank/DDBJ databases">
        <title>Comparative genomics analysis reveals potential genetic determinants of host preference in Cryptosporidium xiaoi.</title>
        <authorList>
            <person name="Xiao L."/>
            <person name="Li J."/>
        </authorList>
    </citation>
    <scope>NUCLEOTIDE SEQUENCE [LARGE SCALE GENOMIC DNA]</scope>
    <source>
        <strain evidence="2 3">52996</strain>
    </source>
</reference>
<evidence type="ECO:0000313" key="3">
    <source>
        <dbReference type="Proteomes" id="UP001311799"/>
    </source>
</evidence>
<name>A0AAV9Y220_9CRYT</name>
<feature type="transmembrane region" description="Helical" evidence="1">
    <location>
        <begin position="272"/>
        <end position="297"/>
    </location>
</feature>
<organism evidence="2 3">
    <name type="scientific">Cryptosporidium xiaoi</name>
    <dbReference type="NCBI Taxonomy" id="659607"/>
    <lineage>
        <taxon>Eukaryota</taxon>
        <taxon>Sar</taxon>
        <taxon>Alveolata</taxon>
        <taxon>Apicomplexa</taxon>
        <taxon>Conoidasida</taxon>
        <taxon>Coccidia</taxon>
        <taxon>Eucoccidiorida</taxon>
        <taxon>Eimeriorina</taxon>
        <taxon>Cryptosporidiidae</taxon>
        <taxon>Cryptosporidium</taxon>
    </lineage>
</organism>
<dbReference type="EMBL" id="JAWDEY010000002">
    <property type="protein sequence ID" value="KAK6591045.1"/>
    <property type="molecule type" value="Genomic_DNA"/>
</dbReference>
<dbReference type="Proteomes" id="UP001311799">
    <property type="component" value="Unassembled WGS sequence"/>
</dbReference>
<keyword evidence="1" id="KW-1133">Transmembrane helix</keyword>
<gene>
    <name evidence="2" type="ORF">RS030_111796</name>
</gene>
<protein>
    <recommendedName>
        <fullName evidence="4">Gamma-glutamylcyclotransferase</fullName>
    </recommendedName>
</protein>
<keyword evidence="1" id="KW-0472">Membrane</keyword>
<keyword evidence="1" id="KW-0812">Transmembrane</keyword>
<evidence type="ECO:0000256" key="1">
    <source>
        <dbReference type="SAM" id="Phobius"/>
    </source>
</evidence>
<dbReference type="AlphaFoldDB" id="A0AAV9Y220"/>
<evidence type="ECO:0008006" key="4">
    <source>
        <dbReference type="Google" id="ProtNLM"/>
    </source>
</evidence>
<evidence type="ECO:0000313" key="2">
    <source>
        <dbReference type="EMBL" id="KAK6591045.1"/>
    </source>
</evidence>
<proteinExistence type="predicted"/>